<dbReference type="InterPro" id="IPR045808">
    <property type="entry name" value="Hr_FBXL5"/>
</dbReference>
<protein>
    <recommendedName>
        <fullName evidence="1">Hemerythrin-like domain-containing protein</fullName>
    </recommendedName>
</protein>
<accession>A0A6M1S337</accession>
<dbReference type="Gene3D" id="1.20.120.520">
    <property type="entry name" value="nmb1532 protein domain like"/>
    <property type="match status" value="1"/>
</dbReference>
<organism evidence="2 3">
    <name type="scientific">Rhizobium daejeonense</name>
    <dbReference type="NCBI Taxonomy" id="240521"/>
    <lineage>
        <taxon>Bacteria</taxon>
        <taxon>Pseudomonadati</taxon>
        <taxon>Pseudomonadota</taxon>
        <taxon>Alphaproteobacteria</taxon>
        <taxon>Hyphomicrobiales</taxon>
        <taxon>Rhizobiaceae</taxon>
        <taxon>Rhizobium/Agrobacterium group</taxon>
        <taxon>Rhizobium</taxon>
    </lineage>
</organism>
<keyword evidence="3" id="KW-1185">Reference proteome</keyword>
<gene>
    <name evidence="2" type="ORF">G6N76_07825</name>
</gene>
<reference evidence="2 3" key="1">
    <citation type="submission" date="2020-02" db="EMBL/GenBank/DDBJ databases">
        <title>Genome sequence of the type strain CCBAU10050 of Rhizobium daejeonense.</title>
        <authorList>
            <person name="Gao J."/>
            <person name="Sun J."/>
        </authorList>
    </citation>
    <scope>NUCLEOTIDE SEQUENCE [LARGE SCALE GENOMIC DNA]</scope>
    <source>
        <strain evidence="2 3">CCBAU10050</strain>
    </source>
</reference>
<dbReference type="CDD" id="cd12109">
    <property type="entry name" value="Hr_FBXL5"/>
    <property type="match status" value="1"/>
</dbReference>
<comment type="caution">
    <text evidence="2">The sequence shown here is derived from an EMBL/GenBank/DDBJ whole genome shotgun (WGS) entry which is preliminary data.</text>
</comment>
<dbReference type="Pfam" id="PF01814">
    <property type="entry name" value="Hemerythrin"/>
    <property type="match status" value="1"/>
</dbReference>
<name>A0A6M1S337_9HYPH</name>
<dbReference type="InterPro" id="IPR012312">
    <property type="entry name" value="Hemerythrin-like"/>
</dbReference>
<feature type="domain" description="Hemerythrin-like" evidence="1">
    <location>
        <begin position="32"/>
        <end position="157"/>
    </location>
</feature>
<evidence type="ECO:0000313" key="2">
    <source>
        <dbReference type="EMBL" id="NGO63580.1"/>
    </source>
</evidence>
<dbReference type="AlphaFoldDB" id="A0A6M1S337"/>
<evidence type="ECO:0000313" key="3">
    <source>
        <dbReference type="Proteomes" id="UP000477849"/>
    </source>
</evidence>
<sequence length="243" mass="26858">MTHDVSHSVSHGVSMTAIPDLSGRYDLYGAIHKGLRKAGCDMLCRIGSTDFENPDEAETVLGNLRSFIVFAASHVMHEDEHIHGVLRARGASTTTIEDQHDDHRAAFATLEKLASDIEKAWPMHKQAAGRKLYLAFAAYLAEDLAHMHEEETVTAPELWRICTDEELATIEMHIVASMSPEKNMAFLRLMVPAMNPAERAAMLSAMQQNTPPEIFCAIIEFAVRPSLSEKAFSDLSDRIALAA</sequence>
<proteinExistence type="predicted"/>
<dbReference type="GO" id="GO:0006879">
    <property type="term" value="P:intracellular iron ion homeostasis"/>
    <property type="evidence" value="ECO:0007669"/>
    <property type="project" value="InterPro"/>
</dbReference>
<dbReference type="RefSeq" id="WP_163903904.1">
    <property type="nucleotide sequence ID" value="NZ_CP048427.1"/>
</dbReference>
<evidence type="ECO:0000259" key="1">
    <source>
        <dbReference type="Pfam" id="PF01814"/>
    </source>
</evidence>
<dbReference type="Proteomes" id="UP000477849">
    <property type="component" value="Unassembled WGS sequence"/>
</dbReference>
<dbReference type="EMBL" id="JAAKZH010000002">
    <property type="protein sequence ID" value="NGO63580.1"/>
    <property type="molecule type" value="Genomic_DNA"/>
</dbReference>